<dbReference type="InterPro" id="IPR029962">
    <property type="entry name" value="TBL"/>
</dbReference>
<feature type="region of interest" description="Disordered" evidence="7">
    <location>
        <begin position="616"/>
        <end position="712"/>
    </location>
</feature>
<protein>
    <submittedName>
        <fullName evidence="11">Uncharacterized protein</fullName>
    </submittedName>
</protein>
<comment type="caution">
    <text evidence="11">The sequence shown here is derived from an EMBL/GenBank/DDBJ whole genome shotgun (WGS) entry which is preliminary data.</text>
</comment>
<feature type="compositionally biased region" description="Polar residues" evidence="7">
    <location>
        <begin position="625"/>
        <end position="640"/>
    </location>
</feature>
<dbReference type="PANTHER" id="PTHR32285:SF48">
    <property type="entry name" value="PROTEIN TRICHOME BIREFRINGENCE-LIKE 19"/>
    <property type="match status" value="1"/>
</dbReference>
<name>A0A388KVW8_CHABU</name>
<dbReference type="Pfam" id="PF14416">
    <property type="entry name" value="PMR5N"/>
    <property type="match status" value="1"/>
</dbReference>
<feature type="region of interest" description="Disordered" evidence="7">
    <location>
        <begin position="54"/>
        <end position="159"/>
    </location>
</feature>
<dbReference type="EMBL" id="BFEA01000198">
    <property type="protein sequence ID" value="GBG74209.1"/>
    <property type="molecule type" value="Genomic_DNA"/>
</dbReference>
<comment type="subcellular location">
    <subcellularLocation>
        <location evidence="1">Membrane</location>
        <topology evidence="1">Single-pass membrane protein</topology>
    </subcellularLocation>
</comment>
<evidence type="ECO:0000313" key="11">
    <source>
        <dbReference type="EMBL" id="GBG74209.1"/>
    </source>
</evidence>
<evidence type="ECO:0000256" key="2">
    <source>
        <dbReference type="ARBA" id="ARBA00007727"/>
    </source>
</evidence>
<keyword evidence="3" id="KW-0812">Transmembrane</keyword>
<evidence type="ECO:0000256" key="6">
    <source>
        <dbReference type="ARBA" id="ARBA00023136"/>
    </source>
</evidence>
<keyword evidence="12" id="KW-1185">Reference proteome</keyword>
<dbReference type="AlphaFoldDB" id="A0A388KVW8"/>
<evidence type="ECO:0000256" key="3">
    <source>
        <dbReference type="ARBA" id="ARBA00022692"/>
    </source>
</evidence>
<feature type="compositionally biased region" description="Polar residues" evidence="7">
    <location>
        <begin position="475"/>
        <end position="488"/>
    </location>
</feature>
<dbReference type="Proteomes" id="UP000265515">
    <property type="component" value="Unassembled WGS sequence"/>
</dbReference>
<evidence type="ECO:0000256" key="5">
    <source>
        <dbReference type="ARBA" id="ARBA00022989"/>
    </source>
</evidence>
<reference evidence="11 12" key="1">
    <citation type="journal article" date="2018" name="Cell">
        <title>The Chara Genome: Secondary Complexity and Implications for Plant Terrestrialization.</title>
        <authorList>
            <person name="Nishiyama T."/>
            <person name="Sakayama H."/>
            <person name="Vries J.D."/>
            <person name="Buschmann H."/>
            <person name="Saint-Marcoux D."/>
            <person name="Ullrich K.K."/>
            <person name="Haas F.B."/>
            <person name="Vanderstraeten L."/>
            <person name="Becker D."/>
            <person name="Lang D."/>
            <person name="Vosolsobe S."/>
            <person name="Rombauts S."/>
            <person name="Wilhelmsson P.K.I."/>
            <person name="Janitza P."/>
            <person name="Kern R."/>
            <person name="Heyl A."/>
            <person name="Rumpler F."/>
            <person name="Villalobos L.I.A.C."/>
            <person name="Clay J.M."/>
            <person name="Skokan R."/>
            <person name="Toyoda A."/>
            <person name="Suzuki Y."/>
            <person name="Kagoshima H."/>
            <person name="Schijlen E."/>
            <person name="Tajeshwar N."/>
            <person name="Catarino B."/>
            <person name="Hetherington A.J."/>
            <person name="Saltykova A."/>
            <person name="Bonnot C."/>
            <person name="Breuninger H."/>
            <person name="Symeonidi A."/>
            <person name="Radhakrishnan G.V."/>
            <person name="Van Nieuwerburgh F."/>
            <person name="Deforce D."/>
            <person name="Chang C."/>
            <person name="Karol K.G."/>
            <person name="Hedrich R."/>
            <person name="Ulvskov P."/>
            <person name="Glockner G."/>
            <person name="Delwiche C.F."/>
            <person name="Petrasek J."/>
            <person name="Van de Peer Y."/>
            <person name="Friml J."/>
            <person name="Beilby M."/>
            <person name="Dolan L."/>
            <person name="Kohara Y."/>
            <person name="Sugano S."/>
            <person name="Fujiyama A."/>
            <person name="Delaux P.-M."/>
            <person name="Quint M."/>
            <person name="TheiBen G."/>
            <person name="Hagemann M."/>
            <person name="Harholt J."/>
            <person name="Dunand C."/>
            <person name="Zachgo S."/>
            <person name="Langdale J."/>
            <person name="Maumus F."/>
            <person name="Straeten D.V.D."/>
            <person name="Gould S.B."/>
            <person name="Rensing S.A."/>
        </authorList>
    </citation>
    <scope>NUCLEOTIDE SEQUENCE [LARGE SCALE GENOMIC DNA]</scope>
    <source>
        <strain evidence="11 12">S276</strain>
    </source>
</reference>
<feature type="signal peptide" evidence="8">
    <location>
        <begin position="1"/>
        <end position="21"/>
    </location>
</feature>
<dbReference type="Pfam" id="PF13839">
    <property type="entry name" value="PC-Esterase"/>
    <property type="match status" value="1"/>
</dbReference>
<evidence type="ECO:0000259" key="10">
    <source>
        <dbReference type="Pfam" id="PF14416"/>
    </source>
</evidence>
<feature type="compositionally biased region" description="Polar residues" evidence="7">
    <location>
        <begin position="437"/>
        <end position="452"/>
    </location>
</feature>
<evidence type="ECO:0000259" key="9">
    <source>
        <dbReference type="Pfam" id="PF13839"/>
    </source>
</evidence>
<evidence type="ECO:0000256" key="7">
    <source>
        <dbReference type="SAM" id="MobiDB-lite"/>
    </source>
</evidence>
<feature type="region of interest" description="Disordered" evidence="7">
    <location>
        <begin position="270"/>
        <end position="314"/>
    </location>
</feature>
<dbReference type="OrthoDB" id="630188at2759"/>
<keyword evidence="5" id="KW-1133">Transmembrane helix</keyword>
<gene>
    <name evidence="11" type="ORF">CBR_g17922</name>
</gene>
<feature type="compositionally biased region" description="Low complexity" evidence="7">
    <location>
        <begin position="332"/>
        <end position="342"/>
    </location>
</feature>
<dbReference type="GO" id="GO:0016020">
    <property type="term" value="C:membrane"/>
    <property type="evidence" value="ECO:0007669"/>
    <property type="project" value="UniProtKB-SubCell"/>
</dbReference>
<feature type="domain" description="Trichome birefringence-like C-terminal" evidence="9">
    <location>
        <begin position="785"/>
        <end position="1073"/>
    </location>
</feature>
<dbReference type="Gramene" id="GBG74209">
    <property type="protein sequence ID" value="GBG74209"/>
    <property type="gene ID" value="CBR_g17922"/>
</dbReference>
<dbReference type="PANTHER" id="PTHR32285">
    <property type="entry name" value="PROTEIN TRICHOME BIREFRINGENCE-LIKE 9-RELATED"/>
    <property type="match status" value="1"/>
</dbReference>
<comment type="similarity">
    <text evidence="2">Belongs to the PC-esterase family. TBL subfamily.</text>
</comment>
<evidence type="ECO:0000256" key="1">
    <source>
        <dbReference type="ARBA" id="ARBA00004167"/>
    </source>
</evidence>
<evidence type="ECO:0000256" key="8">
    <source>
        <dbReference type="SAM" id="SignalP"/>
    </source>
</evidence>
<feature type="region of interest" description="Disordered" evidence="7">
    <location>
        <begin position="330"/>
        <end position="454"/>
    </location>
</feature>
<proteinExistence type="inferred from homology"/>
<feature type="compositionally biased region" description="Low complexity" evidence="7">
    <location>
        <begin position="387"/>
        <end position="402"/>
    </location>
</feature>
<feature type="region of interest" description="Disordered" evidence="7">
    <location>
        <begin position="468"/>
        <end position="488"/>
    </location>
</feature>
<organism evidence="11 12">
    <name type="scientific">Chara braunii</name>
    <name type="common">Braun's stonewort</name>
    <dbReference type="NCBI Taxonomy" id="69332"/>
    <lineage>
        <taxon>Eukaryota</taxon>
        <taxon>Viridiplantae</taxon>
        <taxon>Streptophyta</taxon>
        <taxon>Charophyceae</taxon>
        <taxon>Charales</taxon>
        <taxon>Characeae</taxon>
        <taxon>Chara</taxon>
    </lineage>
</organism>
<evidence type="ECO:0000256" key="4">
    <source>
        <dbReference type="ARBA" id="ARBA00022968"/>
    </source>
</evidence>
<feature type="compositionally biased region" description="Polar residues" evidence="7">
    <location>
        <begin position="222"/>
        <end position="233"/>
    </location>
</feature>
<feature type="compositionally biased region" description="Polar residues" evidence="7">
    <location>
        <begin position="119"/>
        <end position="131"/>
    </location>
</feature>
<feature type="chain" id="PRO_5017314447" evidence="8">
    <location>
        <begin position="22"/>
        <end position="1103"/>
    </location>
</feature>
<dbReference type="InterPro" id="IPR026057">
    <property type="entry name" value="TBL_C"/>
</dbReference>
<accession>A0A388KVW8</accession>
<feature type="compositionally biased region" description="Gly residues" evidence="7">
    <location>
        <begin position="276"/>
        <end position="287"/>
    </location>
</feature>
<keyword evidence="6" id="KW-0472">Membrane</keyword>
<feature type="region of interest" description="Disordered" evidence="7">
    <location>
        <begin position="222"/>
        <end position="250"/>
    </location>
</feature>
<keyword evidence="4" id="KW-0735">Signal-anchor</keyword>
<dbReference type="InterPro" id="IPR025846">
    <property type="entry name" value="TBL_N"/>
</dbReference>
<dbReference type="GO" id="GO:0016413">
    <property type="term" value="F:O-acetyltransferase activity"/>
    <property type="evidence" value="ECO:0007669"/>
    <property type="project" value="InterPro"/>
</dbReference>
<feature type="compositionally biased region" description="Low complexity" evidence="7">
    <location>
        <begin position="234"/>
        <end position="250"/>
    </location>
</feature>
<keyword evidence="8" id="KW-0732">Signal</keyword>
<evidence type="ECO:0000313" key="12">
    <source>
        <dbReference type="Proteomes" id="UP000265515"/>
    </source>
</evidence>
<sequence length="1103" mass="119290">MVLFAFALVTIGVVLVHRSMARVMPATHSTLGASRSSSQSNEDHQPQVIQHAATFSSNGDDDGSLFVQTEPDDGSLLPTEPDSRSGSLVQTEADVVKTEADGRGGSLVRTEADGRGGSLVQSESYRGSLVQTEPGGGGSLVRTDPDGSGSLVQMEPNGGSLVKTAADRTGSLLRPESVAGSLVKTQFDVGSLVKTEPDGGGGVLVQAETNGISILQTQPDGLGSLAQTERGATSSWPLSSEEASSYSGHGSDLQWLQEHVAFENARAVKQLEHGSEGGSGRGSGRGSGSRMPDPPLNLAKPSGRYDNYPPESADEKLQGLPVAIFSQMSLESSGSVQSSDTSQRQGEGPEEETMMQQQHTVHLPALDPSPTSTSGGAATLGMKHPSESISESSQSSDNSEFSEPSDDSRQRGGNSPVKLPSDDRSRRVAMAARSHRTSMPNLRPQGSQSSTALPVFPWEIEGETAGRAMHHGNDAGSSWPNLSSQGSKASPLSLDLLREIDSEILRRTILRGNAAESLPGIRETTRSHERSFLSSEGEGAVIMARGGGKKRPPIATTTTGRLSNTVDFSVNASDVDKTDLLRKSIDGKVAELLKASVKFVKKQWFLKSNVDSINSHHGAPGAGTGPSTDSAVAQRSTTMTVRPEHASDGGNSGEARQHASDGGPDQASRHASDDGPDQMSGHASDDGPDQELGDPRPSGYLDGRSHQSSRPRFTCDLTEGVWVKERESSRSYSVYHPDKCPFVSPSQNCRALGRRDREYEMWRFEPKSCDPDLSMQLRTGYSRDNSNSLVESLAGKRLAVVGDSILRNLFESLACLLHHRQGLPETIISRSKVKKYVWPEHNLTIAFYRTPFLIEDRQAAVSDTEEDRWKKVIVELKSVSSTWRSDVSSYDVLVINSGHWWNSYKLDMKGVSVTLNGKEMLDVDVYEAFSIAMEHVMLWLADTERNGGFAGDVIVPLSSPQHFQKGDWNTGGVCPNVWPLNEEELKEHRERRSWIDDKFNAALIAAARSANELAFRRGRNAVGNKFRVLPLTRLSEARADAHPASYVHPQGKVSDCSHWCLPGVPDVWNAVLQLMLTDAGKFVGMVDNNRDYYPDDSLYATRH</sequence>
<feature type="domain" description="Trichome birefringence-like N-terminal" evidence="10">
    <location>
        <begin position="714"/>
        <end position="770"/>
    </location>
</feature>
<dbReference type="GO" id="GO:0005794">
    <property type="term" value="C:Golgi apparatus"/>
    <property type="evidence" value="ECO:0007669"/>
    <property type="project" value="TreeGrafter"/>
</dbReference>